<reference evidence="2" key="1">
    <citation type="submission" date="2013-02" db="EMBL/GenBank/DDBJ databases">
        <authorList>
            <person name="Hughes D."/>
        </authorList>
    </citation>
    <scope>NUCLEOTIDE SEQUENCE</scope>
    <source>
        <strain>Durham</strain>
        <strain evidence="2">NC isolate 2 -- Noor lab</strain>
    </source>
</reference>
<evidence type="ECO:0000313" key="1">
    <source>
        <dbReference type="EnsemblMetazoa" id="MESCA003002-PA"/>
    </source>
</evidence>
<dbReference type="Proteomes" id="UP000015102">
    <property type="component" value="Unassembled WGS sequence"/>
</dbReference>
<evidence type="ECO:0000313" key="2">
    <source>
        <dbReference type="Proteomes" id="UP000015102"/>
    </source>
</evidence>
<dbReference type="SUPFAM" id="SSF47769">
    <property type="entry name" value="SAM/Pointed domain"/>
    <property type="match status" value="1"/>
</dbReference>
<proteinExistence type="predicted"/>
<reference evidence="1" key="2">
    <citation type="submission" date="2015-06" db="UniProtKB">
        <authorList>
            <consortium name="EnsemblMetazoa"/>
        </authorList>
    </citation>
    <scope>IDENTIFICATION</scope>
</reference>
<dbReference type="AlphaFoldDB" id="T1GHU1"/>
<accession>T1GHU1</accession>
<dbReference type="EMBL" id="CAQQ02034835">
    <property type="status" value="NOT_ANNOTATED_CDS"/>
    <property type="molecule type" value="Genomic_DNA"/>
</dbReference>
<dbReference type="EnsemblMetazoa" id="MESCA003002-RA">
    <property type="protein sequence ID" value="MESCA003002-PA"/>
    <property type="gene ID" value="MESCA003002"/>
</dbReference>
<keyword evidence="2" id="KW-1185">Reference proteome</keyword>
<organism evidence="1 2">
    <name type="scientific">Megaselia scalaris</name>
    <name type="common">Humpbacked fly</name>
    <name type="synonym">Phora scalaris</name>
    <dbReference type="NCBI Taxonomy" id="36166"/>
    <lineage>
        <taxon>Eukaryota</taxon>
        <taxon>Metazoa</taxon>
        <taxon>Ecdysozoa</taxon>
        <taxon>Arthropoda</taxon>
        <taxon>Hexapoda</taxon>
        <taxon>Insecta</taxon>
        <taxon>Pterygota</taxon>
        <taxon>Neoptera</taxon>
        <taxon>Endopterygota</taxon>
        <taxon>Diptera</taxon>
        <taxon>Brachycera</taxon>
        <taxon>Muscomorpha</taxon>
        <taxon>Platypezoidea</taxon>
        <taxon>Phoridae</taxon>
        <taxon>Megaseliini</taxon>
        <taxon>Megaselia</taxon>
    </lineage>
</organism>
<dbReference type="HOGENOM" id="CLU_1478624_0_0_1"/>
<dbReference type="STRING" id="36166.T1GHU1"/>
<dbReference type="InterPro" id="IPR013761">
    <property type="entry name" value="SAM/pointed_sf"/>
</dbReference>
<name>T1GHU1_MEGSC</name>
<sequence length="183" mass="21473">MKNWNAPPIRINRFDELDKKSEENRTTVSVNKRKQKQEEVLDVMDIQIKQEHVSDEEENDMDLDVNENVDFEEETKQENGVKSPIEIDESIAVAKQFLYNYGPRLRQNYELFCKNLNFLLPTELIPKTNPMLWDVDETYNFLSKISSLSKAAELLKEEEIDGESFLSMRKDDFMSIFNLPLGT</sequence>
<dbReference type="Gene3D" id="1.10.150.50">
    <property type="entry name" value="Transcription Factor, Ets-1"/>
    <property type="match status" value="1"/>
</dbReference>
<protein>
    <submittedName>
        <fullName evidence="1">Uncharacterized protein</fullName>
    </submittedName>
</protein>